<dbReference type="AlphaFoldDB" id="A0A6J1LLD7"/>
<comment type="caution">
    <text evidence="10">Lacks conserved residue(s) required for the propagation of feature annotation.</text>
</comment>
<feature type="transmembrane region" description="Helical" evidence="10">
    <location>
        <begin position="360"/>
        <end position="383"/>
    </location>
</feature>
<name>A0A6J1LLD7_DROHY</name>
<feature type="transmembrane region" description="Helical" evidence="10">
    <location>
        <begin position="46"/>
        <end position="69"/>
    </location>
</feature>
<dbReference type="OMA" id="TEDERWM"/>
<evidence type="ECO:0000256" key="8">
    <source>
        <dbReference type="ARBA" id="ARBA00023170"/>
    </source>
</evidence>
<dbReference type="OrthoDB" id="6604226at2759"/>
<sequence>MLFRLFPRLRLPDASSPVQSRDAFIYVDRGMSVVGWMPPKNAYGRWIYRVWTVFTTVFFMILLDVSLLISYSELSSFTAGQFLTSLQVAFNCFGSSVKASYTFAGLKRFKQAKKILDRLDERCGSTEERIQLQKTATRCNQIYLAYNTMYLLYSCSTFIASMLIGRLAWNLYNPLIDAEKNLISFWLAGIVEFLWMTGAVLQDLMADVYPIIYFLTIRTHITFLKERLSKLRTDGSMTEDENYVELIKCIEDHRLILDYCNTLRPVVSGTIFVQFLLCGVVMGLSMINIIFFSNFWTGLSTAIFMCDLVLQTFPFCYICNMISDDCYELANSLFHSNWLTANRQYKITLRYFLHNVQKPIILTAGGIFIISMGSNITVAKLAFSVVTFVKQLNIAEKFYD</sequence>
<dbReference type="InterPro" id="IPR004117">
    <property type="entry name" value="7tm6_olfct_rcpt"/>
</dbReference>
<keyword evidence="2" id="KW-1003">Cell membrane</keyword>
<dbReference type="GO" id="GO:0005886">
    <property type="term" value="C:plasma membrane"/>
    <property type="evidence" value="ECO:0007669"/>
    <property type="project" value="UniProtKB-SubCell"/>
</dbReference>
<evidence type="ECO:0000256" key="4">
    <source>
        <dbReference type="ARBA" id="ARBA00022692"/>
    </source>
</evidence>
<evidence type="ECO:0000313" key="12">
    <source>
        <dbReference type="RefSeq" id="XP_023165510.2"/>
    </source>
</evidence>
<organism evidence="11 12">
    <name type="scientific">Drosophila hydei</name>
    <name type="common">Fruit fly</name>
    <dbReference type="NCBI Taxonomy" id="7224"/>
    <lineage>
        <taxon>Eukaryota</taxon>
        <taxon>Metazoa</taxon>
        <taxon>Ecdysozoa</taxon>
        <taxon>Arthropoda</taxon>
        <taxon>Hexapoda</taxon>
        <taxon>Insecta</taxon>
        <taxon>Pterygota</taxon>
        <taxon>Neoptera</taxon>
        <taxon>Endopterygota</taxon>
        <taxon>Diptera</taxon>
        <taxon>Brachycera</taxon>
        <taxon>Muscomorpha</taxon>
        <taxon>Ephydroidea</taxon>
        <taxon>Drosophilidae</taxon>
        <taxon>Drosophila</taxon>
    </lineage>
</organism>
<evidence type="ECO:0000256" key="10">
    <source>
        <dbReference type="RuleBase" id="RU351113"/>
    </source>
</evidence>
<dbReference type="GO" id="GO:0004984">
    <property type="term" value="F:olfactory receptor activity"/>
    <property type="evidence" value="ECO:0007669"/>
    <property type="project" value="InterPro"/>
</dbReference>
<evidence type="ECO:0000256" key="6">
    <source>
        <dbReference type="ARBA" id="ARBA00022989"/>
    </source>
</evidence>
<accession>A0A6J1LLD7</accession>
<keyword evidence="4 10" id="KW-0812">Transmembrane</keyword>
<keyword evidence="9 10" id="KW-0807">Transducer</keyword>
<gene>
    <name evidence="12" type="primary">LOC111595834</name>
</gene>
<keyword evidence="5 10" id="KW-0552">Olfaction</keyword>
<keyword evidence="3 10" id="KW-0716">Sensory transduction</keyword>
<feature type="transmembrane region" description="Helical" evidence="10">
    <location>
        <begin position="271"/>
        <end position="292"/>
    </location>
</feature>
<dbReference type="Pfam" id="PF02949">
    <property type="entry name" value="7tm_6"/>
    <property type="match status" value="1"/>
</dbReference>
<evidence type="ECO:0000256" key="3">
    <source>
        <dbReference type="ARBA" id="ARBA00022606"/>
    </source>
</evidence>
<keyword evidence="7 10" id="KW-0472">Membrane</keyword>
<dbReference type="GeneID" id="111595834"/>
<evidence type="ECO:0000256" key="1">
    <source>
        <dbReference type="ARBA" id="ARBA00004651"/>
    </source>
</evidence>
<dbReference type="GO" id="GO:0007165">
    <property type="term" value="P:signal transduction"/>
    <property type="evidence" value="ECO:0007669"/>
    <property type="project" value="UniProtKB-KW"/>
</dbReference>
<comment type="subcellular location">
    <subcellularLocation>
        <location evidence="1 10">Cell membrane</location>
        <topology evidence="1 10">Multi-pass membrane protein</topology>
    </subcellularLocation>
</comment>
<evidence type="ECO:0000313" key="11">
    <source>
        <dbReference type="Proteomes" id="UP000504633"/>
    </source>
</evidence>
<dbReference type="PANTHER" id="PTHR21137">
    <property type="entry name" value="ODORANT RECEPTOR"/>
    <property type="match status" value="1"/>
</dbReference>
<evidence type="ECO:0000256" key="5">
    <source>
        <dbReference type="ARBA" id="ARBA00022725"/>
    </source>
</evidence>
<proteinExistence type="inferred from homology"/>
<evidence type="ECO:0000256" key="2">
    <source>
        <dbReference type="ARBA" id="ARBA00022475"/>
    </source>
</evidence>
<feature type="transmembrane region" description="Helical" evidence="10">
    <location>
        <begin position="150"/>
        <end position="169"/>
    </location>
</feature>
<keyword evidence="11" id="KW-1185">Reference proteome</keyword>
<dbReference type="GO" id="GO:0005549">
    <property type="term" value="F:odorant binding"/>
    <property type="evidence" value="ECO:0007669"/>
    <property type="project" value="InterPro"/>
</dbReference>
<feature type="transmembrane region" description="Helical" evidence="10">
    <location>
        <begin position="298"/>
        <end position="319"/>
    </location>
</feature>
<keyword evidence="6 10" id="KW-1133">Transmembrane helix</keyword>
<dbReference type="RefSeq" id="XP_023165510.2">
    <property type="nucleotide sequence ID" value="XM_023309742.2"/>
</dbReference>
<comment type="similarity">
    <text evidence="10">Belongs to the insect chemoreceptor superfamily. Heteromeric odorant receptor channel (TC 1.A.69) family.</text>
</comment>
<evidence type="ECO:0000256" key="9">
    <source>
        <dbReference type="ARBA" id="ARBA00023224"/>
    </source>
</evidence>
<protein>
    <recommendedName>
        <fullName evidence="10">Odorant receptor</fullName>
    </recommendedName>
</protein>
<keyword evidence="8 10" id="KW-0675">Receptor</keyword>
<dbReference type="Proteomes" id="UP000504633">
    <property type="component" value="Unplaced"/>
</dbReference>
<reference evidence="12" key="1">
    <citation type="submission" date="2025-08" db="UniProtKB">
        <authorList>
            <consortium name="RefSeq"/>
        </authorList>
    </citation>
    <scope>IDENTIFICATION</scope>
    <source>
        <strain evidence="12">15085-1641.00</strain>
        <tissue evidence="12">Whole body</tissue>
    </source>
</reference>
<evidence type="ECO:0000256" key="7">
    <source>
        <dbReference type="ARBA" id="ARBA00023136"/>
    </source>
</evidence>
<dbReference type="PANTHER" id="PTHR21137:SF35">
    <property type="entry name" value="ODORANT RECEPTOR 19A-RELATED"/>
    <property type="match status" value="1"/>
</dbReference>
<dbReference type="KEGG" id="dhe:111595834"/>